<evidence type="ECO:0000313" key="1">
    <source>
        <dbReference type="EMBL" id="KIK36079.1"/>
    </source>
</evidence>
<organism evidence="1 2">
    <name type="scientific">Suillus luteus UH-Slu-Lm8-n1</name>
    <dbReference type="NCBI Taxonomy" id="930992"/>
    <lineage>
        <taxon>Eukaryota</taxon>
        <taxon>Fungi</taxon>
        <taxon>Dikarya</taxon>
        <taxon>Basidiomycota</taxon>
        <taxon>Agaricomycotina</taxon>
        <taxon>Agaricomycetes</taxon>
        <taxon>Agaricomycetidae</taxon>
        <taxon>Boletales</taxon>
        <taxon>Suillineae</taxon>
        <taxon>Suillaceae</taxon>
        <taxon>Suillus</taxon>
    </lineage>
</organism>
<dbReference type="HOGENOM" id="CLU_1876800_0_0_1"/>
<accession>A0A0D0AD82</accession>
<proteinExistence type="predicted"/>
<dbReference type="OrthoDB" id="10467878at2759"/>
<evidence type="ECO:0000313" key="2">
    <source>
        <dbReference type="Proteomes" id="UP000054485"/>
    </source>
</evidence>
<protein>
    <submittedName>
        <fullName evidence="1">Uncharacterized protein</fullName>
    </submittedName>
</protein>
<dbReference type="InParanoid" id="A0A0D0AD82"/>
<sequence>MDLVIPWISLPHHSYLSVVLVQTPSIPSLVRWQDLGKQKARESQRNTASTVNIPLGQATYADVVGVDDGERPYVFFFCLSWFQKKKKKEVPQPPVYDDELEDNEEDEIVLDPIAVPPPGVQHEEIEMKIMTSQSQP</sequence>
<dbReference type="AlphaFoldDB" id="A0A0D0AD82"/>
<dbReference type="Proteomes" id="UP000054485">
    <property type="component" value="Unassembled WGS sequence"/>
</dbReference>
<reference evidence="2" key="2">
    <citation type="submission" date="2015-01" db="EMBL/GenBank/DDBJ databases">
        <title>Evolutionary Origins and Diversification of the Mycorrhizal Mutualists.</title>
        <authorList>
            <consortium name="DOE Joint Genome Institute"/>
            <consortium name="Mycorrhizal Genomics Consortium"/>
            <person name="Kohler A."/>
            <person name="Kuo A."/>
            <person name="Nagy L.G."/>
            <person name="Floudas D."/>
            <person name="Copeland A."/>
            <person name="Barry K.W."/>
            <person name="Cichocki N."/>
            <person name="Veneault-Fourrey C."/>
            <person name="LaButti K."/>
            <person name="Lindquist E.A."/>
            <person name="Lipzen A."/>
            <person name="Lundell T."/>
            <person name="Morin E."/>
            <person name="Murat C."/>
            <person name="Riley R."/>
            <person name="Ohm R."/>
            <person name="Sun H."/>
            <person name="Tunlid A."/>
            <person name="Henrissat B."/>
            <person name="Grigoriev I.V."/>
            <person name="Hibbett D.S."/>
            <person name="Martin F."/>
        </authorList>
    </citation>
    <scope>NUCLEOTIDE SEQUENCE [LARGE SCALE GENOMIC DNA]</scope>
    <source>
        <strain evidence="2">UH-Slu-Lm8-n1</strain>
    </source>
</reference>
<gene>
    <name evidence="1" type="ORF">CY34DRAFT_811581</name>
</gene>
<name>A0A0D0AD82_9AGAM</name>
<reference evidence="1 2" key="1">
    <citation type="submission" date="2014-04" db="EMBL/GenBank/DDBJ databases">
        <authorList>
            <consortium name="DOE Joint Genome Institute"/>
            <person name="Kuo A."/>
            <person name="Ruytinx J."/>
            <person name="Rineau F."/>
            <person name="Colpaert J."/>
            <person name="Kohler A."/>
            <person name="Nagy L.G."/>
            <person name="Floudas D."/>
            <person name="Copeland A."/>
            <person name="Barry K.W."/>
            <person name="Cichocki N."/>
            <person name="Veneault-Fourrey C."/>
            <person name="LaButti K."/>
            <person name="Lindquist E.A."/>
            <person name="Lipzen A."/>
            <person name="Lundell T."/>
            <person name="Morin E."/>
            <person name="Murat C."/>
            <person name="Sun H."/>
            <person name="Tunlid A."/>
            <person name="Henrissat B."/>
            <person name="Grigoriev I.V."/>
            <person name="Hibbett D.S."/>
            <person name="Martin F."/>
            <person name="Nordberg H.P."/>
            <person name="Cantor M.N."/>
            <person name="Hua S.X."/>
        </authorList>
    </citation>
    <scope>NUCLEOTIDE SEQUENCE [LARGE SCALE GENOMIC DNA]</scope>
    <source>
        <strain evidence="1 2">UH-Slu-Lm8-n1</strain>
    </source>
</reference>
<dbReference type="EMBL" id="KN835562">
    <property type="protein sequence ID" value="KIK36079.1"/>
    <property type="molecule type" value="Genomic_DNA"/>
</dbReference>
<keyword evidence="2" id="KW-1185">Reference proteome</keyword>